<sequence length="176" mass="20888">MSYTRNGYKMIYLPSHHRAGQDGMVYEHIYIAEQIIGRDILLEEDVHHMDEDRSNNSTDNLIVFKTHEDHSRFHKTGIMVKLEDGTYISPKQIEIKICKQCNNEYEHHRNGEKFCSKECFDKFQRKTKRPSKDELEVLIKTKSFIQIGKDFGVSDNAVRKWCKSYDLPFRKKDLLK</sequence>
<dbReference type="EMBL" id="KT070867">
    <property type="protein sequence ID" value="AKQ08545.1"/>
    <property type="molecule type" value="Genomic_DNA"/>
</dbReference>
<reference evidence="2 3" key="1">
    <citation type="submission" date="2015-06" db="EMBL/GenBank/DDBJ databases">
        <title>Complete genome sequence of Bacillus cereus phage PBC2.</title>
        <authorList>
            <person name="Kong M."/>
            <person name="Ryu S."/>
        </authorList>
    </citation>
    <scope>NUCLEOTIDE SEQUENCE [LARGE SCALE GENOMIC DNA]</scope>
</reference>
<gene>
    <name evidence="2" type="ORF">PBC2_230</name>
</gene>
<name>A0A218KCB0_9CAUD</name>
<dbReference type="InterPro" id="IPR003615">
    <property type="entry name" value="HNH_nuc"/>
</dbReference>
<feature type="domain" description="HNH nuclease" evidence="1">
    <location>
        <begin position="26"/>
        <end position="70"/>
    </location>
</feature>
<evidence type="ECO:0000259" key="1">
    <source>
        <dbReference type="Pfam" id="PF13392"/>
    </source>
</evidence>
<dbReference type="Pfam" id="PF13392">
    <property type="entry name" value="HNH_3"/>
    <property type="match status" value="1"/>
</dbReference>
<organism evidence="2 3">
    <name type="scientific">Bacillus phage PBC2</name>
    <dbReference type="NCBI Taxonomy" id="1675029"/>
    <lineage>
        <taxon>Viruses</taxon>
        <taxon>Duplodnaviria</taxon>
        <taxon>Heunggongvirae</taxon>
        <taxon>Uroviricota</taxon>
        <taxon>Caudoviricetes</taxon>
        <taxon>Andregratiavirinae</taxon>
        <taxon>Haetaevirus</taxon>
        <taxon>Haetaevirus PBC2</taxon>
    </lineage>
</organism>
<evidence type="ECO:0000313" key="2">
    <source>
        <dbReference type="EMBL" id="AKQ08545.1"/>
    </source>
</evidence>
<dbReference type="SUPFAM" id="SSF54060">
    <property type="entry name" value="His-Me finger endonucleases"/>
    <property type="match status" value="1"/>
</dbReference>
<accession>A0A218KCB0</accession>
<protein>
    <recommendedName>
        <fullName evidence="1">HNH nuclease domain-containing protein</fullName>
    </recommendedName>
</protein>
<dbReference type="Proteomes" id="UP000223102">
    <property type="component" value="Segment"/>
</dbReference>
<keyword evidence="3" id="KW-1185">Reference proteome</keyword>
<evidence type="ECO:0000313" key="3">
    <source>
        <dbReference type="Proteomes" id="UP000223102"/>
    </source>
</evidence>
<proteinExistence type="predicted"/>
<dbReference type="Gene3D" id="3.90.75.20">
    <property type="match status" value="1"/>
</dbReference>
<dbReference type="InterPro" id="IPR044925">
    <property type="entry name" value="His-Me_finger_sf"/>
</dbReference>